<name>A0A562UVT7_9SPHN</name>
<dbReference type="EMBL" id="VLLK01000001">
    <property type="protein sequence ID" value="TWJ09725.1"/>
    <property type="molecule type" value="Genomic_DNA"/>
</dbReference>
<dbReference type="Proteomes" id="UP000320547">
    <property type="component" value="Unassembled WGS sequence"/>
</dbReference>
<evidence type="ECO:0008006" key="4">
    <source>
        <dbReference type="Google" id="ProtNLM"/>
    </source>
</evidence>
<feature type="transmembrane region" description="Helical" evidence="1">
    <location>
        <begin position="180"/>
        <end position="203"/>
    </location>
</feature>
<feature type="transmembrane region" description="Helical" evidence="1">
    <location>
        <begin position="153"/>
        <end position="174"/>
    </location>
</feature>
<dbReference type="PANTHER" id="PTHR36109:SF2">
    <property type="entry name" value="MEMBRANE PROTEIN"/>
    <property type="match status" value="1"/>
</dbReference>
<evidence type="ECO:0000313" key="2">
    <source>
        <dbReference type="EMBL" id="TWJ09725.1"/>
    </source>
</evidence>
<keyword evidence="1" id="KW-0472">Membrane</keyword>
<comment type="caution">
    <text evidence="2">The sequence shown here is derived from an EMBL/GenBank/DDBJ whole genome shotgun (WGS) entry which is preliminary data.</text>
</comment>
<sequence>MQPAYVIKAEELVAVNYLAEDHPRPRSVEWINRGTDQVLRPTTTDMLLRTLFQPAASPSVQKLHESSGLRVIFRSDAERERFASAFREAVAKERAATEHVVTAIFDGRDKAETAIAALHDEGISPSAISLLCRASHFGDPEANWPEGHDTLSITGAVAGGGVAGALLGVAFLFVPGVGPLAAAGAIAGSAISSVASISGIIGATGGAVAKMLTDHDVDGVMAEYYDRQIKRGKVFVSVDEKKTAVGREFIERILEQFGGARPPMLKLSN</sequence>
<evidence type="ECO:0000256" key="1">
    <source>
        <dbReference type="SAM" id="Phobius"/>
    </source>
</evidence>
<evidence type="ECO:0000313" key="3">
    <source>
        <dbReference type="Proteomes" id="UP000320547"/>
    </source>
</evidence>
<keyword evidence="1" id="KW-0812">Transmembrane</keyword>
<reference evidence="2 3" key="1">
    <citation type="submission" date="2019-07" db="EMBL/GenBank/DDBJ databases">
        <title>Genomic Encyclopedia of Archaeal and Bacterial Type Strains, Phase II (KMG-II): from individual species to whole genera.</title>
        <authorList>
            <person name="Goeker M."/>
        </authorList>
    </citation>
    <scope>NUCLEOTIDE SEQUENCE [LARGE SCALE GENOMIC DNA]</scope>
    <source>
        <strain evidence="2 3">ATCC BAA-2084</strain>
    </source>
</reference>
<proteinExistence type="predicted"/>
<dbReference type="OrthoDB" id="7506951at2"/>
<dbReference type="AlphaFoldDB" id="A0A562UVT7"/>
<organism evidence="2 3">
    <name type="scientific">Altererythrobacter ishigakiensis</name>
    <dbReference type="NCBI Taxonomy" id="476157"/>
    <lineage>
        <taxon>Bacteria</taxon>
        <taxon>Pseudomonadati</taxon>
        <taxon>Pseudomonadota</taxon>
        <taxon>Alphaproteobacteria</taxon>
        <taxon>Sphingomonadales</taxon>
        <taxon>Erythrobacteraceae</taxon>
        <taxon>Altererythrobacter</taxon>
    </lineage>
</organism>
<gene>
    <name evidence="2" type="ORF">JN10_1368</name>
</gene>
<dbReference type="InterPro" id="IPR052948">
    <property type="entry name" value="Low_temp-induced_all0457"/>
</dbReference>
<dbReference type="PANTHER" id="PTHR36109">
    <property type="entry name" value="MEMBRANE PROTEIN-RELATED"/>
    <property type="match status" value="1"/>
</dbReference>
<keyword evidence="1" id="KW-1133">Transmembrane helix</keyword>
<accession>A0A562UVT7</accession>
<keyword evidence="3" id="KW-1185">Reference proteome</keyword>
<dbReference type="STRING" id="476157.GCA_001663155_01986"/>
<protein>
    <recommendedName>
        <fullName evidence="4">DUF1269 domain-containing protein</fullName>
    </recommendedName>
</protein>
<dbReference type="RefSeq" id="WP_067600606.1">
    <property type="nucleotide sequence ID" value="NZ_CP015963.1"/>
</dbReference>